<name>A0A9P8BSD0_9FUNG</name>
<protein>
    <submittedName>
        <fullName evidence="2">Uncharacterized protein</fullName>
    </submittedName>
</protein>
<sequence>MEAEQGNLESEDEVVEPESEEEVVEPESEEEVVELKFDEEVDLGSNSDVNSESEEGEVREETPTVPPAKRRRVSAKTQEPWLSLTAALINSVGL</sequence>
<organism evidence="2 3">
    <name type="scientific">Linnemannia hyalina</name>
    <dbReference type="NCBI Taxonomy" id="64524"/>
    <lineage>
        <taxon>Eukaryota</taxon>
        <taxon>Fungi</taxon>
        <taxon>Fungi incertae sedis</taxon>
        <taxon>Mucoromycota</taxon>
        <taxon>Mortierellomycotina</taxon>
        <taxon>Mortierellomycetes</taxon>
        <taxon>Mortierellales</taxon>
        <taxon>Mortierellaceae</taxon>
        <taxon>Linnemannia</taxon>
    </lineage>
</organism>
<evidence type="ECO:0000313" key="3">
    <source>
        <dbReference type="Proteomes" id="UP000707451"/>
    </source>
</evidence>
<keyword evidence="3" id="KW-1185">Reference proteome</keyword>
<feature type="region of interest" description="Disordered" evidence="1">
    <location>
        <begin position="1"/>
        <end position="77"/>
    </location>
</feature>
<dbReference type="AlphaFoldDB" id="A0A9P8BSD0"/>
<dbReference type="Proteomes" id="UP000707451">
    <property type="component" value="Unassembled WGS sequence"/>
</dbReference>
<evidence type="ECO:0000256" key="1">
    <source>
        <dbReference type="SAM" id="MobiDB-lite"/>
    </source>
</evidence>
<gene>
    <name evidence="2" type="ORF">KI688_003904</name>
</gene>
<comment type="caution">
    <text evidence="2">The sequence shown here is derived from an EMBL/GenBank/DDBJ whole genome shotgun (WGS) entry which is preliminary data.</text>
</comment>
<feature type="compositionally biased region" description="Acidic residues" evidence="1">
    <location>
        <begin position="1"/>
        <end position="32"/>
    </location>
</feature>
<dbReference type="EMBL" id="JAHRHY010000015">
    <property type="protein sequence ID" value="KAG9063792.1"/>
    <property type="molecule type" value="Genomic_DNA"/>
</dbReference>
<evidence type="ECO:0000313" key="2">
    <source>
        <dbReference type="EMBL" id="KAG9063792.1"/>
    </source>
</evidence>
<accession>A0A9P8BSD0</accession>
<reference evidence="2" key="1">
    <citation type="submission" date="2021-06" db="EMBL/GenBank/DDBJ databases">
        <title>Genome Sequence of Mortierella hyaline Strain SCG-10, a Cold-Adapted, Nitrate-Reducing Fungus Isolated from Soil in Minnesota, USA.</title>
        <authorList>
            <person name="Aldossari N."/>
        </authorList>
    </citation>
    <scope>NUCLEOTIDE SEQUENCE</scope>
    <source>
        <strain evidence="2">SCG-10</strain>
    </source>
</reference>
<proteinExistence type="predicted"/>